<keyword evidence="3 14" id="KW-0560">Oxidoreductase</keyword>
<keyword evidence="7" id="KW-0511">Multifunctional enzyme</keyword>
<evidence type="ECO:0000313" key="17">
    <source>
        <dbReference type="Proteomes" id="UP000142477"/>
    </source>
</evidence>
<dbReference type="EMBL" id="KP728110">
    <property type="protein sequence ID" value="ALA62398.2"/>
    <property type="molecule type" value="Genomic_DNA"/>
</dbReference>
<dbReference type="EC" id="5.3.3.1" evidence="9"/>
<reference evidence="16 17" key="1">
    <citation type="journal article" date="2015" name="Infect. Genet. Evol.">
        <title>Unique genomic organization of a novel Avipoxvirus detected in turkey (Meleagris gallopavo).</title>
        <authorList>
            <person name="Banyai K."/>
            <person name="Palya V."/>
            <person name="Denes B."/>
            <person name="Glavits R."/>
            <person name="Ivanics E."/>
            <person name="Horvath B."/>
            <person name="Farkas S.L."/>
            <person name="Marton S."/>
            <person name="Balint A."/>
            <person name="Gyuranecz M."/>
            <person name="Erdelyi K."/>
            <person name="Dan A."/>
        </authorList>
    </citation>
    <scope>NUCLEOTIDE SEQUENCE [LARGE SCALE GENOMIC DNA]</scope>
    <source>
        <strain evidence="16 17">TKPV-HU1124/2011</strain>
    </source>
</reference>
<evidence type="ECO:0000256" key="12">
    <source>
        <dbReference type="ARBA" id="ARBA00050090"/>
    </source>
</evidence>
<evidence type="ECO:0000256" key="5">
    <source>
        <dbReference type="ARBA" id="ARBA00023235"/>
    </source>
</evidence>
<evidence type="ECO:0000256" key="2">
    <source>
        <dbReference type="ARBA" id="ARBA00009219"/>
    </source>
</evidence>
<dbReference type="Gene3D" id="3.40.50.720">
    <property type="entry name" value="NAD(P)-binding Rossmann-like Domain"/>
    <property type="match status" value="1"/>
</dbReference>
<protein>
    <recommendedName>
        <fullName evidence="11">3 beta-hydroxysteroid dehydrogenase/Delta 5--&gt;4-isomerase</fullName>
        <ecNumber evidence="10">1.1.1.145</ecNumber>
        <ecNumber evidence="9">5.3.3.1</ecNumber>
    </recommendedName>
</protein>
<evidence type="ECO:0000256" key="4">
    <source>
        <dbReference type="ARBA" id="ARBA00023027"/>
    </source>
</evidence>
<dbReference type="KEGG" id="vg:26122714"/>
<evidence type="ECO:0000256" key="1">
    <source>
        <dbReference type="ARBA" id="ARBA00005202"/>
    </source>
</evidence>
<keyword evidence="6" id="KW-0755">Steroidogenesis</keyword>
<dbReference type="InterPro" id="IPR050425">
    <property type="entry name" value="NAD(P)_dehydrat-like"/>
</dbReference>
<dbReference type="GO" id="GO:0006694">
    <property type="term" value="P:steroid biosynthetic process"/>
    <property type="evidence" value="ECO:0007669"/>
    <property type="project" value="UniProtKB-KW"/>
</dbReference>
<evidence type="ECO:0000256" key="14">
    <source>
        <dbReference type="RuleBase" id="RU004475"/>
    </source>
</evidence>
<keyword evidence="17" id="KW-1185">Reference proteome</keyword>
<name>A0A0M3ZHF0_9POXV</name>
<evidence type="ECO:0000256" key="3">
    <source>
        <dbReference type="ARBA" id="ARBA00023002"/>
    </source>
</evidence>
<dbReference type="GO" id="GO:0003854">
    <property type="term" value="F:3-beta-hydroxy-Delta5-steroid dehydrogenase (NAD+) activity"/>
    <property type="evidence" value="ECO:0007669"/>
    <property type="project" value="UniProtKB-EC"/>
</dbReference>
<dbReference type="OrthoDB" id="8536at10239"/>
<evidence type="ECO:0000256" key="9">
    <source>
        <dbReference type="ARBA" id="ARBA00038856"/>
    </source>
</evidence>
<evidence type="ECO:0000256" key="13">
    <source>
        <dbReference type="ARBA" id="ARBA00060577"/>
    </source>
</evidence>
<dbReference type="PANTHER" id="PTHR10366">
    <property type="entry name" value="NAD DEPENDENT EPIMERASE/DEHYDRATASE"/>
    <property type="match status" value="1"/>
</dbReference>
<dbReference type="InterPro" id="IPR036291">
    <property type="entry name" value="NAD(P)-bd_dom_sf"/>
</dbReference>
<evidence type="ECO:0000256" key="10">
    <source>
        <dbReference type="ARBA" id="ARBA00038967"/>
    </source>
</evidence>
<sequence length="366" mass="42032">MRTLIYVITGGSGFLGRHLTNILILFEPAVKEIRIYDTVIAEWVFELVDKCSVKITPIVGDVRNRQQLDTALESADVVFHMAAIIDVTGRFPRNIIIDVNVNGTNSVIDSCIYNRVRALVYTSSIEAVGPNTRGEDIINADENTSYSSFHNEPYPISKQLSEKHVIDANGILLAPGIQLSTCVLRPVGIYGEYSPILEMIYKKYRRRRVIYKCAPDEVMHSRVYVGNVAWMHVLAARHMIDYGYYSKVCKNIYYCYDDSPSDNYQRFNMNFLSDVGMRLETVCLPLWVIRVIAKINKGIQLLLSPWYTYTTLLNPHTLMMECTMITISTNKAFKDFGYTPLYAWEECKHRTSEWIKLIDSTFYNKT</sequence>
<dbReference type="InterPro" id="IPR002225">
    <property type="entry name" value="3Beta_OHSteriod_DH/Estase"/>
</dbReference>
<comment type="similarity">
    <text evidence="2 14">Belongs to the 3-beta-HSD family.</text>
</comment>
<evidence type="ECO:0000256" key="6">
    <source>
        <dbReference type="ARBA" id="ARBA00023250"/>
    </source>
</evidence>
<accession>A0A0M3ZHF0</accession>
<comment type="pathway">
    <text evidence="1">Lipid metabolism; steroid biosynthesis.</text>
</comment>
<dbReference type="GO" id="GO:0004769">
    <property type="term" value="F:steroid Delta-isomerase activity"/>
    <property type="evidence" value="ECO:0007669"/>
    <property type="project" value="UniProtKB-EC"/>
</dbReference>
<keyword evidence="4" id="KW-0520">NAD</keyword>
<proteinExistence type="inferred from homology"/>
<evidence type="ECO:0000313" key="16">
    <source>
        <dbReference type="EMBL" id="ALA62398.2"/>
    </source>
</evidence>
<evidence type="ECO:0000256" key="8">
    <source>
        <dbReference type="ARBA" id="ARBA00036501"/>
    </source>
</evidence>
<evidence type="ECO:0000256" key="7">
    <source>
        <dbReference type="ARBA" id="ARBA00023268"/>
    </source>
</evidence>
<keyword evidence="5" id="KW-0413">Isomerase</keyword>
<dbReference type="EC" id="1.1.1.145" evidence="10"/>
<organism evidence="16 17">
    <name type="scientific">Turkeypox virus</name>
    <dbReference type="NCBI Taxonomy" id="336486"/>
    <lineage>
        <taxon>Viruses</taxon>
        <taxon>Varidnaviria</taxon>
        <taxon>Bamfordvirae</taxon>
        <taxon>Nucleocytoviricota</taxon>
        <taxon>Pokkesviricetes</taxon>
        <taxon>Chitovirales</taxon>
        <taxon>Poxviridae</taxon>
        <taxon>Chordopoxvirinae</taxon>
        <taxon>Avipoxvirus</taxon>
        <taxon>Avipoxvirus turkeypox</taxon>
    </lineage>
</organism>
<comment type="catalytic activity">
    <reaction evidence="12">
        <text>a 3beta-hydroxy-Delta(5)-steroid + NAD(+) = a 3-oxo-Delta(5)-steroid + NADH + H(+)</text>
        <dbReference type="Rhea" id="RHEA:24076"/>
        <dbReference type="ChEBI" id="CHEBI:1722"/>
        <dbReference type="ChEBI" id="CHEBI:15378"/>
        <dbReference type="ChEBI" id="CHEBI:47907"/>
        <dbReference type="ChEBI" id="CHEBI:57540"/>
        <dbReference type="ChEBI" id="CHEBI:57945"/>
        <dbReference type="EC" id="1.1.1.145"/>
    </reaction>
</comment>
<dbReference type="RefSeq" id="YP_009177045.1">
    <property type="nucleotide sequence ID" value="NC_028238.1"/>
</dbReference>
<comment type="pathway">
    <text evidence="13">Steroid biosynthesis.</text>
</comment>
<dbReference type="FunFam" id="3.40.50.720:FF:000495">
    <property type="entry name" value="3 hydroxysteroid dehydrogenase, putative"/>
    <property type="match status" value="1"/>
</dbReference>
<dbReference type="Proteomes" id="UP000142477">
    <property type="component" value="Segment"/>
</dbReference>
<dbReference type="PANTHER" id="PTHR10366:SF847">
    <property type="entry name" value="3 BETA-HYDROXYSTEROID DEHYDROGENASE TYPE 7"/>
    <property type="match status" value="1"/>
</dbReference>
<dbReference type="Pfam" id="PF01073">
    <property type="entry name" value="3Beta_HSD"/>
    <property type="match status" value="1"/>
</dbReference>
<comment type="catalytic activity">
    <reaction evidence="8">
        <text>a 3-oxo-Delta(5)-steroid = a 3-oxo-Delta(4)-steroid</text>
        <dbReference type="Rhea" id="RHEA:14709"/>
        <dbReference type="ChEBI" id="CHEBI:47907"/>
        <dbReference type="ChEBI" id="CHEBI:47909"/>
        <dbReference type="EC" id="5.3.3.1"/>
    </reaction>
</comment>
<evidence type="ECO:0000256" key="11">
    <source>
        <dbReference type="ARBA" id="ARBA00039803"/>
    </source>
</evidence>
<evidence type="ECO:0000259" key="15">
    <source>
        <dbReference type="Pfam" id="PF01073"/>
    </source>
</evidence>
<dbReference type="GeneID" id="26122714"/>
<feature type="domain" description="3-beta hydroxysteroid dehydrogenase/isomerase" evidence="15">
    <location>
        <begin position="7"/>
        <end position="286"/>
    </location>
</feature>
<dbReference type="SUPFAM" id="SSF51735">
    <property type="entry name" value="NAD(P)-binding Rossmann-fold domains"/>
    <property type="match status" value="1"/>
</dbReference>